<sequence length="196" mass="22151">MGKLVKNSGIEKLFVSAEDLLKDSFELGLQIFESGYRPSFIVGVWRGGTPVGIAVQEVLELLGCEADHFAIRTSSYEAMDKQSKEVKVYGLQHMVDTINVDDQLLIIDDIFDSGKSVAAIIEKLQEKCRRNTPSDIRVATVYYKPKRNATARIPDFYLHETDEWTVFPHELEGCSLEEIKATKPLPPRIFDLLSKE</sequence>
<dbReference type="InterPro" id="IPR029057">
    <property type="entry name" value="PRTase-like"/>
</dbReference>
<dbReference type="OrthoDB" id="199120at2"/>
<dbReference type="AlphaFoldDB" id="A0A420WJF2"/>
<dbReference type="Proteomes" id="UP000282211">
    <property type="component" value="Unassembled WGS sequence"/>
</dbReference>
<accession>A0A420WJF2</accession>
<proteinExistence type="predicted"/>
<comment type="caution">
    <text evidence="4">The sequence shown here is derived from an EMBL/GenBank/DDBJ whole genome shotgun (WGS) entry which is preliminary data.</text>
</comment>
<protein>
    <recommendedName>
        <fullName evidence="3">Phosphoribosyltransferase domain-containing protein</fullName>
    </recommendedName>
</protein>
<evidence type="ECO:0000259" key="3">
    <source>
        <dbReference type="Pfam" id="PF00156"/>
    </source>
</evidence>
<dbReference type="InParanoid" id="A0A420WJF2"/>
<name>A0A420WJF2_9PROT</name>
<evidence type="ECO:0000256" key="2">
    <source>
        <dbReference type="ARBA" id="ARBA00022679"/>
    </source>
</evidence>
<dbReference type="EMBL" id="RBII01000001">
    <property type="protein sequence ID" value="RKQ71137.1"/>
    <property type="molecule type" value="Genomic_DNA"/>
</dbReference>
<dbReference type="CDD" id="cd06223">
    <property type="entry name" value="PRTases_typeI"/>
    <property type="match status" value="1"/>
</dbReference>
<dbReference type="Gene3D" id="3.40.50.2020">
    <property type="match status" value="1"/>
</dbReference>
<reference evidence="4 5" key="1">
    <citation type="submission" date="2018-10" db="EMBL/GenBank/DDBJ databases">
        <title>Genomic Encyclopedia of Type Strains, Phase IV (KMG-IV): sequencing the most valuable type-strain genomes for metagenomic binning, comparative biology and taxonomic classification.</title>
        <authorList>
            <person name="Goeker M."/>
        </authorList>
    </citation>
    <scope>NUCLEOTIDE SEQUENCE [LARGE SCALE GENOMIC DNA]</scope>
    <source>
        <strain evidence="4 5">DSM 22008</strain>
    </source>
</reference>
<dbReference type="PANTHER" id="PTHR43363">
    <property type="entry name" value="HYPOXANTHINE PHOSPHORIBOSYLTRANSFERASE"/>
    <property type="match status" value="1"/>
</dbReference>
<dbReference type="RefSeq" id="WP_121098939.1">
    <property type="nucleotide sequence ID" value="NZ_RBII01000001.1"/>
</dbReference>
<feature type="domain" description="Phosphoribosyltransferase" evidence="3">
    <location>
        <begin position="26"/>
        <end position="168"/>
    </location>
</feature>
<keyword evidence="1" id="KW-0328">Glycosyltransferase</keyword>
<dbReference type="PANTHER" id="PTHR43363:SF1">
    <property type="entry name" value="HYPOXANTHINE-GUANINE PHOSPHORIBOSYLTRANSFERASE"/>
    <property type="match status" value="1"/>
</dbReference>
<keyword evidence="5" id="KW-1185">Reference proteome</keyword>
<evidence type="ECO:0000313" key="4">
    <source>
        <dbReference type="EMBL" id="RKQ71137.1"/>
    </source>
</evidence>
<dbReference type="InterPro" id="IPR000836">
    <property type="entry name" value="PRTase_dom"/>
</dbReference>
<evidence type="ECO:0000256" key="1">
    <source>
        <dbReference type="ARBA" id="ARBA00022676"/>
    </source>
</evidence>
<evidence type="ECO:0000313" key="5">
    <source>
        <dbReference type="Proteomes" id="UP000282211"/>
    </source>
</evidence>
<organism evidence="4 5">
    <name type="scientific">Litorimonas taeanensis</name>
    <dbReference type="NCBI Taxonomy" id="568099"/>
    <lineage>
        <taxon>Bacteria</taxon>
        <taxon>Pseudomonadati</taxon>
        <taxon>Pseudomonadota</taxon>
        <taxon>Alphaproteobacteria</taxon>
        <taxon>Maricaulales</taxon>
        <taxon>Robiginitomaculaceae</taxon>
    </lineage>
</organism>
<dbReference type="GO" id="GO:0016757">
    <property type="term" value="F:glycosyltransferase activity"/>
    <property type="evidence" value="ECO:0007669"/>
    <property type="project" value="UniProtKB-KW"/>
</dbReference>
<gene>
    <name evidence="4" type="ORF">DES40_0448</name>
</gene>
<keyword evidence="2" id="KW-0808">Transferase</keyword>
<dbReference type="SUPFAM" id="SSF53271">
    <property type="entry name" value="PRTase-like"/>
    <property type="match status" value="1"/>
</dbReference>
<dbReference type="Pfam" id="PF00156">
    <property type="entry name" value="Pribosyltran"/>
    <property type="match status" value="1"/>
</dbReference>